<organism evidence="1 2">
    <name type="scientific">Acetobacter persici</name>
    <dbReference type="NCBI Taxonomy" id="1076596"/>
    <lineage>
        <taxon>Bacteria</taxon>
        <taxon>Pseudomonadati</taxon>
        <taxon>Pseudomonadota</taxon>
        <taxon>Alphaproteobacteria</taxon>
        <taxon>Acetobacterales</taxon>
        <taxon>Acetobacteraceae</taxon>
        <taxon>Acetobacter</taxon>
    </lineage>
</organism>
<protein>
    <submittedName>
        <fullName evidence="1">Uncharacterized protein</fullName>
    </submittedName>
</protein>
<dbReference type="EMBL" id="CP014687">
    <property type="protein sequence ID" value="AQT04843.1"/>
    <property type="molecule type" value="Genomic_DNA"/>
</dbReference>
<gene>
    <name evidence="1" type="ORF">A0U91_07825</name>
</gene>
<reference evidence="1 2" key="1">
    <citation type="submission" date="2016-03" db="EMBL/GenBank/DDBJ databases">
        <title>Acetic acid bacteria sequencing.</title>
        <authorList>
            <person name="Brandt J."/>
            <person name="Jakob F."/>
            <person name="Vogel R.F."/>
        </authorList>
    </citation>
    <scope>NUCLEOTIDE SEQUENCE [LARGE SCALE GENOMIC DNA]</scope>
    <source>
        <strain evidence="1 2">TMW2.1084</strain>
    </source>
</reference>
<dbReference type="STRING" id="1076596.A0U91_07825"/>
<name>A0A1U9LEE7_9PROT</name>
<dbReference type="AlphaFoldDB" id="A0A1U9LEE7"/>
<dbReference type="Proteomes" id="UP000189055">
    <property type="component" value="Chromosome"/>
</dbReference>
<dbReference type="InterPro" id="IPR021146">
    <property type="entry name" value="Phage_gp6-like_head-tail"/>
</dbReference>
<dbReference type="Pfam" id="PF05135">
    <property type="entry name" value="Phage_connect_1"/>
    <property type="match status" value="1"/>
</dbReference>
<evidence type="ECO:0000313" key="2">
    <source>
        <dbReference type="Proteomes" id="UP000189055"/>
    </source>
</evidence>
<sequence>MAFFNGASTVTVIVTAPAEKTALVTLESVKSLLAISNDEQDPALTILISQASSLLVRRLGRPLALQGYAERLRIHRHGQGINLSNGPIVSIQSIIVEGQPWTGPLDEMDVSRNLARICAPGLACWRGWPAQHYPHEVTVSYTAGYLVPGMDDPGTSSGMLSGKPLPLPDDIAGACLSTVCSLYHSAGRDQAIKSESEQGVGNTVYQALDPLAGSVPPDALAVIDNLPLASDGPI</sequence>
<accession>A0A1U9LEE7</accession>
<proteinExistence type="predicted"/>
<dbReference type="KEGG" id="aper:A0U91_07825"/>
<dbReference type="CDD" id="cd08054">
    <property type="entry name" value="gp6"/>
    <property type="match status" value="1"/>
</dbReference>
<dbReference type="Gene3D" id="1.10.3230.30">
    <property type="entry name" value="Phage gp6-like head-tail connector protein"/>
    <property type="match status" value="1"/>
</dbReference>
<evidence type="ECO:0000313" key="1">
    <source>
        <dbReference type="EMBL" id="AQT04843.1"/>
    </source>
</evidence>